<dbReference type="RefSeq" id="XP_007392487.1">
    <property type="nucleotide sequence ID" value="XM_007392425.1"/>
</dbReference>
<feature type="compositionally biased region" description="Low complexity" evidence="2">
    <location>
        <begin position="551"/>
        <end position="572"/>
    </location>
</feature>
<feature type="compositionally biased region" description="Pro residues" evidence="2">
    <location>
        <begin position="340"/>
        <end position="364"/>
    </location>
</feature>
<accession>K5W7L9</accession>
<feature type="region of interest" description="Disordered" evidence="2">
    <location>
        <begin position="193"/>
        <end position="777"/>
    </location>
</feature>
<feature type="region of interest" description="Disordered" evidence="2">
    <location>
        <begin position="1"/>
        <end position="39"/>
    </location>
</feature>
<gene>
    <name evidence="3" type="ORF">PHACADRAFT_206157</name>
</gene>
<keyword evidence="4" id="KW-1185">Reference proteome</keyword>
<dbReference type="GeneID" id="18912427"/>
<feature type="compositionally biased region" description="Low complexity" evidence="2">
    <location>
        <begin position="395"/>
        <end position="405"/>
    </location>
</feature>
<dbReference type="Proteomes" id="UP000008370">
    <property type="component" value="Unassembled WGS sequence"/>
</dbReference>
<reference evidence="3 4" key="1">
    <citation type="journal article" date="2012" name="BMC Genomics">
        <title>Comparative genomics of the white-rot fungi, Phanerochaete carnosa and P. chrysosporium, to elucidate the genetic basis of the distinct wood types they colonize.</title>
        <authorList>
            <person name="Suzuki H."/>
            <person name="MacDonald J."/>
            <person name="Syed K."/>
            <person name="Salamov A."/>
            <person name="Hori C."/>
            <person name="Aerts A."/>
            <person name="Henrissat B."/>
            <person name="Wiebenga A."/>
            <person name="vanKuyk P.A."/>
            <person name="Barry K."/>
            <person name="Lindquist E."/>
            <person name="LaButti K."/>
            <person name="Lapidus A."/>
            <person name="Lucas S."/>
            <person name="Coutinho P."/>
            <person name="Gong Y."/>
            <person name="Samejima M."/>
            <person name="Mahadevan R."/>
            <person name="Abou-Zaid M."/>
            <person name="de Vries R.P."/>
            <person name="Igarashi K."/>
            <person name="Yadav J.S."/>
            <person name="Grigoriev I.V."/>
            <person name="Master E.R."/>
        </authorList>
    </citation>
    <scope>NUCLEOTIDE SEQUENCE [LARGE SCALE GENOMIC DNA]</scope>
    <source>
        <strain evidence="3 4">HHB-10118-sp</strain>
    </source>
</reference>
<name>K5W7L9_PHACS</name>
<feature type="compositionally biased region" description="Pro residues" evidence="2">
    <location>
        <begin position="448"/>
        <end position="465"/>
    </location>
</feature>
<protein>
    <submittedName>
        <fullName evidence="3">Uncharacterized protein</fullName>
    </submittedName>
</protein>
<evidence type="ECO:0000256" key="1">
    <source>
        <dbReference type="SAM" id="Coils"/>
    </source>
</evidence>
<evidence type="ECO:0000313" key="4">
    <source>
        <dbReference type="Proteomes" id="UP000008370"/>
    </source>
</evidence>
<evidence type="ECO:0000256" key="2">
    <source>
        <dbReference type="SAM" id="MobiDB-lite"/>
    </source>
</evidence>
<feature type="compositionally biased region" description="Pro residues" evidence="2">
    <location>
        <begin position="585"/>
        <end position="595"/>
    </location>
</feature>
<feature type="compositionally biased region" description="Low complexity" evidence="2">
    <location>
        <begin position="477"/>
        <end position="495"/>
    </location>
</feature>
<proteinExistence type="predicted"/>
<keyword evidence="1" id="KW-0175">Coiled coil</keyword>
<dbReference type="AlphaFoldDB" id="K5W7L9"/>
<dbReference type="EMBL" id="JH930469">
    <property type="protein sequence ID" value="EKM59938.1"/>
    <property type="molecule type" value="Genomic_DNA"/>
</dbReference>
<feature type="compositionally biased region" description="Low complexity" evidence="2">
    <location>
        <begin position="652"/>
        <end position="676"/>
    </location>
</feature>
<dbReference type="HOGENOM" id="CLU_021927_0_0_1"/>
<dbReference type="InParanoid" id="K5W7L9"/>
<feature type="compositionally biased region" description="Low complexity" evidence="2">
    <location>
        <begin position="14"/>
        <end position="23"/>
    </location>
</feature>
<feature type="compositionally biased region" description="Low complexity" evidence="2">
    <location>
        <begin position="248"/>
        <end position="265"/>
    </location>
</feature>
<dbReference type="KEGG" id="pco:PHACADRAFT_206157"/>
<dbReference type="OrthoDB" id="3268221at2759"/>
<feature type="compositionally biased region" description="Polar residues" evidence="2">
    <location>
        <begin position="225"/>
        <end position="237"/>
    </location>
</feature>
<evidence type="ECO:0000313" key="3">
    <source>
        <dbReference type="EMBL" id="EKM59938.1"/>
    </source>
</evidence>
<feature type="coiled-coil region" evidence="1">
    <location>
        <begin position="49"/>
        <end position="160"/>
    </location>
</feature>
<organism evidence="3 4">
    <name type="scientific">Phanerochaete carnosa (strain HHB-10118-sp)</name>
    <name type="common">White-rot fungus</name>
    <name type="synonym">Peniophora carnosa</name>
    <dbReference type="NCBI Taxonomy" id="650164"/>
    <lineage>
        <taxon>Eukaryota</taxon>
        <taxon>Fungi</taxon>
        <taxon>Dikarya</taxon>
        <taxon>Basidiomycota</taxon>
        <taxon>Agaricomycotina</taxon>
        <taxon>Agaricomycetes</taxon>
        <taxon>Polyporales</taxon>
        <taxon>Phanerochaetaceae</taxon>
        <taxon>Phanerochaete</taxon>
    </lineage>
</organism>
<sequence length="777" mass="83892">MTRADSPPSPLRSPPRSSESSRSSRGKRSSKDHEKSLLGSASRELVKLLVHEEHEAKQLRSMLQILSERLNNETSRADAAEARAEDAVLRFKQVNEARLAAVQNASRLHEELELYKLQLENAQREIRRAQELLDALELQRFDAEEAAARARSTARKLKEEKIVQLARDEGRLEGVREGITRGRIIGYEEGRCEACARGHPPPPAREFKRGTATPPDNPPFDDFRTQTFAPSESDSTVQEQSRQELRQEQSQQDQPRSDRSPSPQEKIVVHSPRTPALRQSPPQSPQPAIHPIPIYNIPPSPKPSVADYPPEGWIPSVDPDQRIRLPPPHEMSPNPFTPAHTPPPTHILPPTTPEQPILMIPPPSQRATVETVRDSDSVSGAEAVRRPIRRRKSSDSQSTTFSQFDIVGPPNAPPVRANSTHRPNVLSAIVEERPSSAEASPYVRPASPRTPSPVTMPSPQAPIPIMPLSTQEDYYRRPGSSSSAGTSTRRAPSRSQSRGQLRPPPASPMGSIASNAGFNITVEPPSRPSSGRSGFMANEQGMLSASDAEHPSAPSSPAQPQPSQVPEAQSSPQPIPIPHGQLPPGFIPIGPPVPSPQITTQNVTRETPAVYGLYTPASGAGDTPPSTEPVVVPLSGPPRYSRSALQKDSSDESSSNSDPVSSSMSSSSMDSFTTPPQRRRPVPPPPYEVAETPPDITYPLPPSRTSSAARVPLPPSTVADSPQTTIAGARVPLPASTVGSPRSVYTRASRRGAATPSAVGQPSETPPIVVPSRSTGS</sequence>
<feature type="compositionally biased region" description="Pro residues" evidence="2">
    <location>
        <begin position="282"/>
        <end position="302"/>
    </location>
</feature>